<evidence type="ECO:0000256" key="7">
    <source>
        <dbReference type="ARBA" id="ARBA00022679"/>
    </source>
</evidence>
<keyword evidence="8" id="KW-0547">Nucleotide-binding</keyword>
<comment type="cofactor">
    <cofactor evidence="1">
        <name>Mg(2+)</name>
        <dbReference type="ChEBI" id="CHEBI:18420"/>
    </cofactor>
</comment>
<evidence type="ECO:0000313" key="11">
    <source>
        <dbReference type="EMBL" id="OAC98940.1"/>
    </source>
</evidence>
<dbReference type="STRING" id="747725.A0A168HLT6"/>
<evidence type="ECO:0000256" key="2">
    <source>
        <dbReference type="ARBA" id="ARBA00005180"/>
    </source>
</evidence>
<feature type="domain" description="Phosphoribosyltransferase" evidence="10">
    <location>
        <begin position="9"/>
        <end position="214"/>
    </location>
</feature>
<comment type="caution">
    <text evidence="11">The sequence shown here is derived from an EMBL/GenBank/DDBJ whole genome shotgun (WGS) entry which is preliminary data.</text>
</comment>
<dbReference type="EC" id="2.4.2.9" evidence="4"/>
<protein>
    <recommendedName>
        <fullName evidence="4">uracil phosphoribosyltransferase</fullName>
        <ecNumber evidence="4">2.4.2.9</ecNumber>
    </recommendedName>
</protein>
<comment type="pathway">
    <text evidence="2">Pyrimidine metabolism; UMP biosynthesis via salvage pathway; UMP from uracil: step 1/1.</text>
</comment>
<evidence type="ECO:0000256" key="3">
    <source>
        <dbReference type="ARBA" id="ARBA00009516"/>
    </source>
</evidence>
<dbReference type="AlphaFoldDB" id="A0A168HLT6"/>
<gene>
    <name evidence="11" type="ORF">MUCCIDRAFT_157356</name>
</gene>
<keyword evidence="5" id="KW-0021">Allosteric enzyme</keyword>
<dbReference type="InterPro" id="IPR029057">
    <property type="entry name" value="PRTase-like"/>
</dbReference>
<evidence type="ECO:0000256" key="9">
    <source>
        <dbReference type="ARBA" id="ARBA00023134"/>
    </source>
</evidence>
<evidence type="ECO:0000256" key="1">
    <source>
        <dbReference type="ARBA" id="ARBA00001946"/>
    </source>
</evidence>
<dbReference type="SUPFAM" id="SSF53271">
    <property type="entry name" value="PRTase-like"/>
    <property type="match status" value="1"/>
</dbReference>
<dbReference type="PANTHER" id="PTHR32315">
    <property type="entry name" value="ADENINE PHOSPHORIBOSYLTRANSFERASE"/>
    <property type="match status" value="1"/>
</dbReference>
<dbReference type="VEuPathDB" id="FungiDB:MUCCIDRAFT_157356"/>
<dbReference type="GO" id="GO:0004845">
    <property type="term" value="F:uracil phosphoribosyltransferase activity"/>
    <property type="evidence" value="ECO:0007669"/>
    <property type="project" value="UniProtKB-EC"/>
</dbReference>
<dbReference type="Pfam" id="PF14681">
    <property type="entry name" value="UPRTase"/>
    <property type="match status" value="1"/>
</dbReference>
<proteinExistence type="inferred from homology"/>
<evidence type="ECO:0000256" key="6">
    <source>
        <dbReference type="ARBA" id="ARBA00022676"/>
    </source>
</evidence>
<reference evidence="11 12" key="1">
    <citation type="submission" date="2015-06" db="EMBL/GenBank/DDBJ databases">
        <title>Expansion of signal transduction pathways in fungi by whole-genome duplication.</title>
        <authorList>
            <consortium name="DOE Joint Genome Institute"/>
            <person name="Corrochano L.M."/>
            <person name="Kuo A."/>
            <person name="Marcet-Houben M."/>
            <person name="Polaino S."/>
            <person name="Salamov A."/>
            <person name="Villalobos J.M."/>
            <person name="Alvarez M.I."/>
            <person name="Avalos J."/>
            <person name="Benito E.P."/>
            <person name="Benoit I."/>
            <person name="Burger G."/>
            <person name="Camino L.P."/>
            <person name="Canovas D."/>
            <person name="Cerda-Olmedo E."/>
            <person name="Cheng J.-F."/>
            <person name="Dominguez A."/>
            <person name="Elias M."/>
            <person name="Eslava A.P."/>
            <person name="Glaser F."/>
            <person name="Grimwood J."/>
            <person name="Gutierrez G."/>
            <person name="Heitman J."/>
            <person name="Henrissat B."/>
            <person name="Iturriaga E.A."/>
            <person name="Lang B.F."/>
            <person name="Lavin J.L."/>
            <person name="Lee S."/>
            <person name="Li W."/>
            <person name="Lindquist E."/>
            <person name="Lopez-Garcia S."/>
            <person name="Luque E.M."/>
            <person name="Marcos A.T."/>
            <person name="Martin J."/>
            <person name="Mccluskey K."/>
            <person name="Medina H.R."/>
            <person name="Miralles-Duran A."/>
            <person name="Miyazaki A."/>
            <person name="Munoz-Torres E."/>
            <person name="Oguiza J.A."/>
            <person name="Ohm R."/>
            <person name="Olmedo M."/>
            <person name="Orejas M."/>
            <person name="Ortiz-Castellanos L."/>
            <person name="Pisabarro A.G."/>
            <person name="Rodriguez-Romero J."/>
            <person name="Ruiz-Herrera J."/>
            <person name="Ruiz-Vazquez R."/>
            <person name="Sanz C."/>
            <person name="Schackwitz W."/>
            <person name="Schmutz J."/>
            <person name="Shahriari M."/>
            <person name="Shelest E."/>
            <person name="Silva-Franco F."/>
            <person name="Soanes D."/>
            <person name="Syed K."/>
            <person name="Tagua V.G."/>
            <person name="Talbot N.J."/>
            <person name="Thon M."/>
            <person name="De Vries R.P."/>
            <person name="Wiebenga A."/>
            <person name="Yadav J.S."/>
            <person name="Braun E.L."/>
            <person name="Baker S."/>
            <person name="Garre V."/>
            <person name="Horwitz B."/>
            <person name="Torres-Martinez S."/>
            <person name="Idnurm A."/>
            <person name="Herrera-Estrella A."/>
            <person name="Gabaldon T."/>
            <person name="Grigoriev I.V."/>
        </authorList>
    </citation>
    <scope>NUCLEOTIDE SEQUENCE [LARGE SCALE GENOMIC DNA]</scope>
    <source>
        <strain evidence="11 12">CBS 277.49</strain>
    </source>
</reference>
<keyword evidence="9" id="KW-0342">GTP-binding</keyword>
<evidence type="ECO:0000259" key="10">
    <source>
        <dbReference type="Pfam" id="PF14681"/>
    </source>
</evidence>
<dbReference type="NCBIfam" id="NF001097">
    <property type="entry name" value="PRK00129.1"/>
    <property type="match status" value="1"/>
</dbReference>
<dbReference type="InterPro" id="IPR050054">
    <property type="entry name" value="UPRTase/APRTase"/>
</dbReference>
<dbReference type="Gene3D" id="3.40.50.2020">
    <property type="match status" value="1"/>
</dbReference>
<keyword evidence="6" id="KW-0328">Glycosyltransferase</keyword>
<keyword evidence="7" id="KW-0808">Transferase</keyword>
<evidence type="ECO:0000313" key="12">
    <source>
        <dbReference type="Proteomes" id="UP000077051"/>
    </source>
</evidence>
<organism evidence="11 12">
    <name type="scientific">Mucor lusitanicus CBS 277.49</name>
    <dbReference type="NCBI Taxonomy" id="747725"/>
    <lineage>
        <taxon>Eukaryota</taxon>
        <taxon>Fungi</taxon>
        <taxon>Fungi incertae sedis</taxon>
        <taxon>Mucoromycota</taxon>
        <taxon>Mucoromycotina</taxon>
        <taxon>Mucoromycetes</taxon>
        <taxon>Mucorales</taxon>
        <taxon>Mucorineae</taxon>
        <taxon>Mucoraceae</taxon>
        <taxon>Mucor</taxon>
    </lineage>
</organism>
<keyword evidence="12" id="KW-1185">Reference proteome</keyword>
<dbReference type="OrthoDB" id="10257085at2759"/>
<dbReference type="CDD" id="cd06223">
    <property type="entry name" value="PRTases_typeI"/>
    <property type="match status" value="1"/>
</dbReference>
<evidence type="ECO:0000256" key="8">
    <source>
        <dbReference type="ARBA" id="ARBA00022741"/>
    </source>
</evidence>
<sequence>MTNTSTLHVSQHPIIATKLSQLRDAKQNSKAVRELTQDLSVLLGYEASSGLSLSDGESNTASAFGSYQSVQIKDKVGLVPVLRSGLGFVNGFLNLFPEAPVYHLGIYREKVSHQPVEYYNKLPAAPNVETCFVLDPVIATGNTAVATINILKEWGLAAGQIKFVAIVGSEQGIEQLQREHPDVHIYLAAMDQSLDSNGYITPGIGDSGDRLWNTV</sequence>
<evidence type="ECO:0000256" key="4">
    <source>
        <dbReference type="ARBA" id="ARBA00011894"/>
    </source>
</evidence>
<name>A0A168HLT6_MUCCL</name>
<dbReference type="PANTHER" id="PTHR32315:SF4">
    <property type="entry name" value="URACIL PHOSPHORIBOSYLTRANSFERASE, CHLOROPLASTIC"/>
    <property type="match status" value="1"/>
</dbReference>
<dbReference type="EMBL" id="AMYB01000009">
    <property type="protein sequence ID" value="OAC98940.1"/>
    <property type="molecule type" value="Genomic_DNA"/>
</dbReference>
<dbReference type="GO" id="GO:0005525">
    <property type="term" value="F:GTP binding"/>
    <property type="evidence" value="ECO:0007669"/>
    <property type="project" value="UniProtKB-KW"/>
</dbReference>
<evidence type="ECO:0000256" key="5">
    <source>
        <dbReference type="ARBA" id="ARBA00022533"/>
    </source>
</evidence>
<comment type="similarity">
    <text evidence="3">Belongs to the UPRTase family.</text>
</comment>
<accession>A0A168HLT6</accession>
<dbReference type="InterPro" id="IPR000836">
    <property type="entry name" value="PRTase_dom"/>
</dbReference>
<dbReference type="Proteomes" id="UP000077051">
    <property type="component" value="Unassembled WGS sequence"/>
</dbReference>